<keyword evidence="1" id="KW-0472">Membrane</keyword>
<protein>
    <submittedName>
        <fullName evidence="2">Uncharacterized protein</fullName>
    </submittedName>
</protein>
<feature type="transmembrane region" description="Helical" evidence="1">
    <location>
        <begin position="6"/>
        <end position="36"/>
    </location>
</feature>
<accession>A0A381XX33</accession>
<keyword evidence="1" id="KW-0812">Transmembrane</keyword>
<dbReference type="AlphaFoldDB" id="A0A381XX33"/>
<dbReference type="EMBL" id="UINC01016698">
    <property type="protein sequence ID" value="SVA69329.1"/>
    <property type="molecule type" value="Genomic_DNA"/>
</dbReference>
<sequence>MAVAVVLSLIILFGVIKKLFKLVVVAAAVLVLWIAYTTWSGEKVSIESAVDKATEVYEEGKESIDKVKDDFIENIKEKKKLD</sequence>
<evidence type="ECO:0000313" key="2">
    <source>
        <dbReference type="EMBL" id="SVA69329.1"/>
    </source>
</evidence>
<keyword evidence="1" id="KW-1133">Transmembrane helix</keyword>
<name>A0A381XX33_9ZZZZ</name>
<organism evidence="2">
    <name type="scientific">marine metagenome</name>
    <dbReference type="NCBI Taxonomy" id="408172"/>
    <lineage>
        <taxon>unclassified sequences</taxon>
        <taxon>metagenomes</taxon>
        <taxon>ecological metagenomes</taxon>
    </lineage>
</organism>
<gene>
    <name evidence="2" type="ORF">METZ01_LOCUS122183</name>
</gene>
<reference evidence="2" key="1">
    <citation type="submission" date="2018-05" db="EMBL/GenBank/DDBJ databases">
        <authorList>
            <person name="Lanie J.A."/>
            <person name="Ng W.-L."/>
            <person name="Kazmierczak K.M."/>
            <person name="Andrzejewski T.M."/>
            <person name="Davidsen T.M."/>
            <person name="Wayne K.J."/>
            <person name="Tettelin H."/>
            <person name="Glass J.I."/>
            <person name="Rusch D."/>
            <person name="Podicherti R."/>
            <person name="Tsui H.-C.T."/>
            <person name="Winkler M.E."/>
        </authorList>
    </citation>
    <scope>NUCLEOTIDE SEQUENCE</scope>
</reference>
<evidence type="ECO:0000256" key="1">
    <source>
        <dbReference type="SAM" id="Phobius"/>
    </source>
</evidence>
<proteinExistence type="predicted"/>